<evidence type="ECO:0000259" key="10">
    <source>
        <dbReference type="Pfam" id="PF11412"/>
    </source>
</evidence>
<sequence length="706" mass="73437">MRLPFLFFALLALASGPPLAAQSAFDAIDPDDPSPFSDAEVVAEASGVAPGESVDVALMLTQDPTWHSYWLNGGDAGQATSIDWRLPEGITAGPLRFPYPEAIEQAGLVSYGYSDEVALLTTFTVADGAARGPTRIEGTANWLICADICLPASAEIAFTLDIGTRTPDASGAARIARARSLLPVDARGWTVEAIPTAAGGFDLRVIPAPGWSGSLEGAYFFPETSGVIDYAAPQPVRREGEVWVLELEGSQIEATPDALEGVLVAASGETFNEGSRALAVRAPVPQLVAASESEPEVSSLWIALLLAFGGGMLLNLMPCVFPILSIKILGFAEGRGTPEATMRRHGLLFGAGVLVSFLALAGLLLALRASGEAIGWGFQLQAPGVIAALAVLMTGMGLWLLGAVEFGGRVMGVAAKADTASGARGAFLSGVLATVVATPCTAPFMGAALGWALVQPPLAALVVFAALGLGMALPYVLLSFFPAWLQRLPRPGAWMETLKQALAFPLFLTAAWLVWTFGTQTGINGAALLLAALVLVGFAAWVWGRWAPASGSVRLTSRALVALSLAGALALTVFGARQEAQASGARGAWERYDTAEVAALVAAGEPVFVDYTATWCLSCQANKASTLHTERVQEAFRARGVHLFVADWTRRDDAITASLDALGRSGVPVYALYPGGGAEPVLLPEILTPGIVLDALDGVSSSVASR</sequence>
<accession>A0A259TWU0</accession>
<protein>
    <recommendedName>
        <fullName evidence="13">Thioredoxin domain-containing protein</fullName>
    </recommendedName>
</protein>
<evidence type="ECO:0000256" key="2">
    <source>
        <dbReference type="ARBA" id="ARBA00022692"/>
    </source>
</evidence>
<feature type="transmembrane region" description="Helical" evidence="7">
    <location>
        <begin position="458"/>
        <end position="485"/>
    </location>
</feature>
<dbReference type="Pfam" id="PF13899">
    <property type="entry name" value="Thioredoxin_7"/>
    <property type="match status" value="1"/>
</dbReference>
<dbReference type="GO" id="GO:0045454">
    <property type="term" value="P:cell redox homeostasis"/>
    <property type="evidence" value="ECO:0007669"/>
    <property type="project" value="TreeGrafter"/>
</dbReference>
<keyword evidence="8" id="KW-0732">Signal</keyword>
<dbReference type="EMBL" id="MQWB01000001">
    <property type="protein sequence ID" value="OZC02181.1"/>
    <property type="molecule type" value="Genomic_DNA"/>
</dbReference>
<dbReference type="CDD" id="cd02953">
    <property type="entry name" value="DsbDgamma"/>
    <property type="match status" value="1"/>
</dbReference>
<evidence type="ECO:0000256" key="6">
    <source>
        <dbReference type="ARBA" id="ARBA00023284"/>
    </source>
</evidence>
<name>A0A259TWU0_9BACT</name>
<dbReference type="InParanoid" id="A0A259TWU0"/>
<dbReference type="InterPro" id="IPR003834">
    <property type="entry name" value="Cyt_c_assmbl_TM_dom"/>
</dbReference>
<dbReference type="PANTHER" id="PTHR32234">
    <property type="entry name" value="THIOL:DISULFIDE INTERCHANGE PROTEIN DSBD"/>
    <property type="match status" value="1"/>
</dbReference>
<feature type="transmembrane region" description="Helical" evidence="7">
    <location>
        <begin position="425"/>
        <end position="452"/>
    </location>
</feature>
<comment type="caution">
    <text evidence="11">The sequence shown here is derived from an EMBL/GenBank/DDBJ whole genome shotgun (WGS) entry which is preliminary data.</text>
</comment>
<dbReference type="GO" id="GO:0015035">
    <property type="term" value="F:protein-disulfide reductase activity"/>
    <property type="evidence" value="ECO:0007669"/>
    <property type="project" value="TreeGrafter"/>
</dbReference>
<evidence type="ECO:0000256" key="4">
    <source>
        <dbReference type="ARBA" id="ARBA00022989"/>
    </source>
</evidence>
<dbReference type="Pfam" id="PF02683">
    <property type="entry name" value="DsbD_TM"/>
    <property type="match status" value="1"/>
</dbReference>
<dbReference type="PROSITE" id="PS00194">
    <property type="entry name" value="THIOREDOXIN_1"/>
    <property type="match status" value="1"/>
</dbReference>
<feature type="chain" id="PRO_5013283115" description="Thioredoxin domain-containing protein" evidence="8">
    <location>
        <begin position="21"/>
        <end position="706"/>
    </location>
</feature>
<dbReference type="GO" id="GO:0017004">
    <property type="term" value="P:cytochrome complex assembly"/>
    <property type="evidence" value="ECO:0007669"/>
    <property type="project" value="UniProtKB-KW"/>
</dbReference>
<proteinExistence type="predicted"/>
<feature type="transmembrane region" description="Helical" evidence="7">
    <location>
        <begin position="523"/>
        <end position="543"/>
    </location>
</feature>
<reference evidence="11 12" key="1">
    <citation type="submission" date="2016-11" db="EMBL/GenBank/DDBJ databases">
        <title>Study of marine rhodopsin-containing bacteria.</title>
        <authorList>
            <person name="Yoshizawa S."/>
            <person name="Kumagai Y."/>
            <person name="Kogure K."/>
        </authorList>
    </citation>
    <scope>NUCLEOTIDE SEQUENCE [LARGE SCALE GENOMIC DNA]</scope>
    <source>
        <strain evidence="11 12">SG-29</strain>
    </source>
</reference>
<feature type="domain" description="Cytochrome C biogenesis protein transmembrane" evidence="9">
    <location>
        <begin position="300"/>
        <end position="514"/>
    </location>
</feature>
<dbReference type="InterPro" id="IPR036249">
    <property type="entry name" value="Thioredoxin-like_sf"/>
</dbReference>
<dbReference type="SUPFAM" id="SSF52833">
    <property type="entry name" value="Thioredoxin-like"/>
    <property type="match status" value="1"/>
</dbReference>
<dbReference type="PANTHER" id="PTHR32234:SF3">
    <property type="entry name" value="SUPPRESSION OF COPPER SENSITIVITY PROTEIN"/>
    <property type="match status" value="1"/>
</dbReference>
<keyword evidence="3" id="KW-0201">Cytochrome c-type biogenesis</keyword>
<keyword evidence="6" id="KW-0676">Redox-active center</keyword>
<feature type="transmembrane region" description="Helical" evidence="7">
    <location>
        <begin position="382"/>
        <end position="404"/>
    </location>
</feature>
<dbReference type="RefSeq" id="WP_094546162.1">
    <property type="nucleotide sequence ID" value="NZ_MQWB01000001.1"/>
</dbReference>
<feature type="transmembrane region" description="Helical" evidence="7">
    <location>
        <begin position="497"/>
        <end position="517"/>
    </location>
</feature>
<feature type="transmembrane region" description="Helical" evidence="7">
    <location>
        <begin position="300"/>
        <end position="326"/>
    </location>
</feature>
<evidence type="ECO:0000313" key="11">
    <source>
        <dbReference type="EMBL" id="OZC02181.1"/>
    </source>
</evidence>
<keyword evidence="2 7" id="KW-0812">Transmembrane</keyword>
<evidence type="ECO:0000256" key="3">
    <source>
        <dbReference type="ARBA" id="ARBA00022748"/>
    </source>
</evidence>
<evidence type="ECO:0000256" key="1">
    <source>
        <dbReference type="ARBA" id="ARBA00004141"/>
    </source>
</evidence>
<dbReference type="InterPro" id="IPR017937">
    <property type="entry name" value="Thioredoxin_CS"/>
</dbReference>
<evidence type="ECO:0000313" key="12">
    <source>
        <dbReference type="Proteomes" id="UP000216446"/>
    </source>
</evidence>
<keyword evidence="5 7" id="KW-0472">Membrane</keyword>
<dbReference type="Proteomes" id="UP000216446">
    <property type="component" value="Unassembled WGS sequence"/>
</dbReference>
<evidence type="ECO:0000256" key="5">
    <source>
        <dbReference type="ARBA" id="ARBA00023136"/>
    </source>
</evidence>
<feature type="domain" description="Thiol:disulfide interchange protein DsbD N-terminal" evidence="10">
    <location>
        <begin position="49"/>
        <end position="157"/>
    </location>
</feature>
<dbReference type="FunCoup" id="A0A259TWU0">
    <property type="interactions" value="78"/>
</dbReference>
<dbReference type="AlphaFoldDB" id="A0A259TWU0"/>
<dbReference type="Pfam" id="PF11412">
    <property type="entry name" value="DsbD_N"/>
    <property type="match status" value="1"/>
</dbReference>
<evidence type="ECO:0008006" key="13">
    <source>
        <dbReference type="Google" id="ProtNLM"/>
    </source>
</evidence>
<evidence type="ECO:0000256" key="7">
    <source>
        <dbReference type="SAM" id="Phobius"/>
    </source>
</evidence>
<evidence type="ECO:0000259" key="9">
    <source>
        <dbReference type="Pfam" id="PF02683"/>
    </source>
</evidence>
<dbReference type="Gene3D" id="3.40.30.10">
    <property type="entry name" value="Glutaredoxin"/>
    <property type="match status" value="1"/>
</dbReference>
<comment type="subcellular location">
    <subcellularLocation>
        <location evidence="1">Membrane</location>
        <topology evidence="1">Multi-pass membrane protein</topology>
    </subcellularLocation>
</comment>
<feature type="transmembrane region" description="Helical" evidence="7">
    <location>
        <begin position="555"/>
        <end position="576"/>
    </location>
</feature>
<keyword evidence="12" id="KW-1185">Reference proteome</keyword>
<dbReference type="GO" id="GO:0016020">
    <property type="term" value="C:membrane"/>
    <property type="evidence" value="ECO:0007669"/>
    <property type="project" value="UniProtKB-SubCell"/>
</dbReference>
<feature type="signal peptide" evidence="8">
    <location>
        <begin position="1"/>
        <end position="20"/>
    </location>
</feature>
<dbReference type="InterPro" id="IPR035671">
    <property type="entry name" value="DsbD_gamma"/>
</dbReference>
<feature type="transmembrane region" description="Helical" evidence="7">
    <location>
        <begin position="347"/>
        <end position="370"/>
    </location>
</feature>
<gene>
    <name evidence="11" type="ORF">BSZ36_03765</name>
</gene>
<dbReference type="OrthoDB" id="9811036at2"/>
<keyword evidence="4 7" id="KW-1133">Transmembrane helix</keyword>
<dbReference type="InterPro" id="IPR028250">
    <property type="entry name" value="DsbDN"/>
</dbReference>
<evidence type="ECO:0000256" key="8">
    <source>
        <dbReference type="SAM" id="SignalP"/>
    </source>
</evidence>
<organism evidence="11 12">
    <name type="scientific">Rubricoccus marinus</name>
    <dbReference type="NCBI Taxonomy" id="716817"/>
    <lineage>
        <taxon>Bacteria</taxon>
        <taxon>Pseudomonadati</taxon>
        <taxon>Rhodothermota</taxon>
        <taxon>Rhodothermia</taxon>
        <taxon>Rhodothermales</taxon>
        <taxon>Rubricoccaceae</taxon>
        <taxon>Rubricoccus</taxon>
    </lineage>
</organism>